<name>A0A0E3BCE1_9BURK</name>
<sequence length="96" mass="10999">MKKTMDQKIYEQFVFGKLALKQLGTVKPNFRLYEARMLPLHATDWTEMVVTGAEFAETQPGPSKRKHFELIPGTERTVRVSRSDIEANNESELDVA</sequence>
<organism evidence="1 2">
    <name type="scientific">Comamonas thiooxydans</name>
    <dbReference type="NCBI Taxonomy" id="363952"/>
    <lineage>
        <taxon>Bacteria</taxon>
        <taxon>Pseudomonadati</taxon>
        <taxon>Pseudomonadota</taxon>
        <taxon>Betaproteobacteria</taxon>
        <taxon>Burkholderiales</taxon>
        <taxon>Comamonadaceae</taxon>
        <taxon>Comamonas</taxon>
    </lineage>
</organism>
<reference evidence="1 2" key="1">
    <citation type="submission" date="2013-09" db="EMBL/GenBank/DDBJ databases">
        <title>High correlation between genotypes and phenotypes of environmental bacteria Comamonas testosteroni strains.</title>
        <authorList>
            <person name="Liu L."/>
            <person name="Zhu W."/>
            <person name="Xia X."/>
            <person name="Xu B."/>
            <person name="Luo M."/>
            <person name="Wang G."/>
        </authorList>
    </citation>
    <scope>NUCLEOTIDE SEQUENCE [LARGE SCALE GENOMIC DNA]</scope>
    <source>
        <strain evidence="1 2">JL14</strain>
    </source>
</reference>
<accession>A0A0E3BCE1</accession>
<proteinExistence type="predicted"/>
<gene>
    <name evidence="1" type="ORF">P245_20350</name>
</gene>
<dbReference type="AlphaFoldDB" id="A0A0E3BCE1"/>
<dbReference type="Proteomes" id="UP000029567">
    <property type="component" value="Unassembled WGS sequence"/>
</dbReference>
<protein>
    <submittedName>
        <fullName evidence="1">Uncharacterized protein</fullName>
    </submittedName>
</protein>
<evidence type="ECO:0000313" key="2">
    <source>
        <dbReference type="Proteomes" id="UP000029567"/>
    </source>
</evidence>
<evidence type="ECO:0000313" key="1">
    <source>
        <dbReference type="EMBL" id="KGG87416.1"/>
    </source>
</evidence>
<dbReference type="EMBL" id="AWTN01000108">
    <property type="protein sequence ID" value="KGG87416.1"/>
    <property type="molecule type" value="Genomic_DNA"/>
</dbReference>
<comment type="caution">
    <text evidence="1">The sequence shown here is derived from an EMBL/GenBank/DDBJ whole genome shotgun (WGS) entry which is preliminary data.</text>
</comment>